<keyword evidence="6 11" id="KW-0560">Oxidoreductase</keyword>
<dbReference type="GO" id="GO:0120547">
    <property type="term" value="F:heme A synthase activity"/>
    <property type="evidence" value="ECO:0007669"/>
    <property type="project" value="UniProtKB-EC"/>
</dbReference>
<evidence type="ECO:0000256" key="7">
    <source>
        <dbReference type="ARBA" id="ARBA00023004"/>
    </source>
</evidence>
<comment type="function">
    <text evidence="11">Catalyzes the conversion of heme O to heme A by two successive hydroxylations of the methyl group at C8. The first hydroxylation forms heme I, the second hydroxylation results in an unstable dihydroxymethyl group, which spontaneously dehydrates, resulting in the formyl group of heme A.</text>
</comment>
<feature type="transmembrane region" description="Helical" evidence="11">
    <location>
        <begin position="210"/>
        <end position="229"/>
    </location>
</feature>
<feature type="transmembrane region" description="Helical" evidence="11">
    <location>
        <begin position="269"/>
        <end position="294"/>
    </location>
</feature>
<evidence type="ECO:0000256" key="4">
    <source>
        <dbReference type="ARBA" id="ARBA00022723"/>
    </source>
</evidence>
<feature type="binding site" description="axial binding residue" evidence="11">
    <location>
        <position position="212"/>
    </location>
    <ligand>
        <name>heme</name>
        <dbReference type="ChEBI" id="CHEBI:30413"/>
    </ligand>
    <ligandPart>
        <name>Fe</name>
        <dbReference type="ChEBI" id="CHEBI:18248"/>
    </ligandPart>
</feature>
<evidence type="ECO:0000313" key="12">
    <source>
        <dbReference type="EMBL" id="MBP3952166.1"/>
    </source>
</evidence>
<comment type="cofactor">
    <cofactor evidence="11">
        <name>heme b</name>
        <dbReference type="ChEBI" id="CHEBI:60344"/>
    </cofactor>
</comment>
<accession>A0A941APV0</accession>
<evidence type="ECO:0000256" key="5">
    <source>
        <dbReference type="ARBA" id="ARBA00022989"/>
    </source>
</evidence>
<dbReference type="AlphaFoldDB" id="A0A941APV0"/>
<comment type="pathway">
    <text evidence="11">Porphyrin-containing compound metabolism; heme A biosynthesis; heme A from heme O: step 1/1.</text>
</comment>
<dbReference type="InterPro" id="IPR050450">
    <property type="entry name" value="COX15/CtaA_HemeA_synthase"/>
</dbReference>
<dbReference type="GO" id="GO:0005886">
    <property type="term" value="C:plasma membrane"/>
    <property type="evidence" value="ECO:0007669"/>
    <property type="project" value="UniProtKB-SubCell"/>
</dbReference>
<feature type="transmembrane region" description="Helical" evidence="11">
    <location>
        <begin position="241"/>
        <end position="263"/>
    </location>
</feature>
<comment type="caution">
    <text evidence="12">The sequence shown here is derived from an EMBL/GenBank/DDBJ whole genome shotgun (WGS) entry which is preliminary data.</text>
</comment>
<feature type="transmembrane region" description="Helical" evidence="11">
    <location>
        <begin position="119"/>
        <end position="140"/>
    </location>
</feature>
<proteinExistence type="inferred from homology"/>
<keyword evidence="3 11" id="KW-0812">Transmembrane</keyword>
<dbReference type="GO" id="GO:0006784">
    <property type="term" value="P:heme A biosynthetic process"/>
    <property type="evidence" value="ECO:0007669"/>
    <property type="project" value="UniProtKB-UniRule"/>
</dbReference>
<dbReference type="PANTHER" id="PTHR35457">
    <property type="entry name" value="HEME A SYNTHASE"/>
    <property type="match status" value="1"/>
</dbReference>
<comment type="subunit">
    <text evidence="11">Interacts with CtaB.</text>
</comment>
<evidence type="ECO:0000256" key="6">
    <source>
        <dbReference type="ARBA" id="ARBA00023002"/>
    </source>
</evidence>
<feature type="binding site" description="axial binding residue" evidence="11">
    <location>
        <position position="275"/>
    </location>
    <ligand>
        <name>heme</name>
        <dbReference type="ChEBI" id="CHEBI:30413"/>
    </ligand>
    <ligandPart>
        <name>Fe</name>
        <dbReference type="ChEBI" id="CHEBI:18248"/>
    </ligandPart>
</feature>
<evidence type="ECO:0000313" key="13">
    <source>
        <dbReference type="Proteomes" id="UP000678228"/>
    </source>
</evidence>
<dbReference type="InterPro" id="IPR003780">
    <property type="entry name" value="COX15/CtaA_fam"/>
</dbReference>
<sequence length="300" mass="32704">MHKKLKFFGVLTSIGVLIVLLQGALVTKTGSGEGCGATWPLCFGEVIPTNPAIATIIEYSHRIVSGLVGILIIILALWSWKQLKHVKEAKAMAIAAVILIIFQGLLGAGAVVFGQSKAILALHFGISAMSLAAVVLLTILAFEDSKASHVVATVSKRYKYYFFFVITYCYAVIYTGAYVKHTKATLACSGFPLCNGQVFPGFEGPIGVHYFHRVAGTLLLVFLLILMIWTIRHFKSERVLMWASIISFLFVCAQLISGVSVVFTKNEVISVGLLHALIISVLFSTLSYMAMILLRKSNLK</sequence>
<feature type="transmembrane region" description="Helical" evidence="11">
    <location>
        <begin position="92"/>
        <end position="113"/>
    </location>
</feature>
<keyword evidence="7 11" id="KW-0408">Iron</keyword>
<comment type="similarity">
    <text evidence="11">Belongs to the COX15/CtaA family. Type 1 subfamily.</text>
</comment>
<evidence type="ECO:0000256" key="2">
    <source>
        <dbReference type="ARBA" id="ARBA00022475"/>
    </source>
</evidence>
<dbReference type="PANTHER" id="PTHR35457:SF1">
    <property type="entry name" value="HEME A SYNTHASE"/>
    <property type="match status" value="1"/>
</dbReference>
<gene>
    <name evidence="11" type="primary">ctaA</name>
    <name evidence="12" type="ORF">J7W16_13575</name>
</gene>
<evidence type="ECO:0000256" key="11">
    <source>
        <dbReference type="HAMAP-Rule" id="MF_01664"/>
    </source>
</evidence>
<keyword evidence="9 11" id="KW-0472">Membrane</keyword>
<keyword evidence="2 11" id="KW-1003">Cell membrane</keyword>
<evidence type="ECO:0000256" key="10">
    <source>
        <dbReference type="ARBA" id="ARBA00023157"/>
    </source>
</evidence>
<feature type="transmembrane region" description="Helical" evidence="11">
    <location>
        <begin position="7"/>
        <end position="25"/>
    </location>
</feature>
<dbReference type="RefSeq" id="WP_210597858.1">
    <property type="nucleotide sequence ID" value="NZ_JAGKSQ010000005.1"/>
</dbReference>
<feature type="transmembrane region" description="Helical" evidence="11">
    <location>
        <begin position="160"/>
        <end position="179"/>
    </location>
</feature>
<protein>
    <recommendedName>
        <fullName evidence="11">Heme A synthase</fullName>
        <shortName evidence="11">HAS</shortName>
        <ecNumber evidence="11">1.17.99.9</ecNumber>
    </recommendedName>
    <alternativeName>
        <fullName evidence="11">Cytochrome aa3-controlling protein</fullName>
    </alternativeName>
</protein>
<dbReference type="Pfam" id="PF02628">
    <property type="entry name" value="COX15-CtaA"/>
    <property type="match status" value="1"/>
</dbReference>
<keyword evidence="10" id="KW-1015">Disulfide bond</keyword>
<keyword evidence="13" id="KW-1185">Reference proteome</keyword>
<keyword evidence="8 11" id="KW-0350">Heme biosynthesis</keyword>
<organism evidence="12 13">
    <name type="scientific">Halalkalibacter suaedae</name>
    <dbReference type="NCBI Taxonomy" id="2822140"/>
    <lineage>
        <taxon>Bacteria</taxon>
        <taxon>Bacillati</taxon>
        <taxon>Bacillota</taxon>
        <taxon>Bacilli</taxon>
        <taxon>Bacillales</taxon>
        <taxon>Bacillaceae</taxon>
        <taxon>Halalkalibacter</taxon>
    </lineage>
</organism>
<dbReference type="EC" id="1.17.99.9" evidence="11"/>
<dbReference type="EMBL" id="JAGKSQ010000005">
    <property type="protein sequence ID" value="MBP3952166.1"/>
    <property type="molecule type" value="Genomic_DNA"/>
</dbReference>
<name>A0A941APV0_9BACI</name>
<keyword evidence="5 11" id="KW-1133">Transmembrane helix</keyword>
<feature type="transmembrane region" description="Helical" evidence="11">
    <location>
        <begin position="59"/>
        <end position="80"/>
    </location>
</feature>
<dbReference type="Proteomes" id="UP000678228">
    <property type="component" value="Unassembled WGS sequence"/>
</dbReference>
<evidence type="ECO:0000256" key="1">
    <source>
        <dbReference type="ARBA" id="ARBA00004141"/>
    </source>
</evidence>
<evidence type="ECO:0000256" key="9">
    <source>
        <dbReference type="ARBA" id="ARBA00023136"/>
    </source>
</evidence>
<reference evidence="12" key="1">
    <citation type="submission" date="2021-03" db="EMBL/GenBank/DDBJ databases">
        <title>Bacillus suaedae sp. nov., isolated from Suaeda aralocaspica.</title>
        <authorList>
            <person name="Lei R.F.R."/>
        </authorList>
    </citation>
    <scope>NUCLEOTIDE SEQUENCE</scope>
    <source>
        <strain evidence="12">YZJH907-2</strain>
    </source>
</reference>
<dbReference type="GO" id="GO:0046872">
    <property type="term" value="F:metal ion binding"/>
    <property type="evidence" value="ECO:0007669"/>
    <property type="project" value="UniProtKB-KW"/>
</dbReference>
<comment type="subcellular location">
    <subcellularLocation>
        <location evidence="11">Cell membrane</location>
        <topology evidence="11">Multi-pass membrane protein</topology>
    </subcellularLocation>
    <subcellularLocation>
        <location evidence="1">Membrane</location>
        <topology evidence="1">Multi-pass membrane protein</topology>
    </subcellularLocation>
</comment>
<keyword evidence="4 11" id="KW-0479">Metal-binding</keyword>
<dbReference type="InterPro" id="IPR023755">
    <property type="entry name" value="HemeA_Synthase_type1"/>
</dbReference>
<dbReference type="HAMAP" id="MF_01664">
    <property type="entry name" value="HemeA_synth_type1"/>
    <property type="match status" value="1"/>
</dbReference>
<evidence type="ECO:0000256" key="8">
    <source>
        <dbReference type="ARBA" id="ARBA00023133"/>
    </source>
</evidence>
<evidence type="ECO:0000256" key="3">
    <source>
        <dbReference type="ARBA" id="ARBA00022692"/>
    </source>
</evidence>
<comment type="catalytic activity">
    <reaction evidence="11">
        <text>Fe(II)-heme o + 2 A + H2O = Fe(II)-heme a + 2 AH2</text>
        <dbReference type="Rhea" id="RHEA:63388"/>
        <dbReference type="ChEBI" id="CHEBI:13193"/>
        <dbReference type="ChEBI" id="CHEBI:15377"/>
        <dbReference type="ChEBI" id="CHEBI:17499"/>
        <dbReference type="ChEBI" id="CHEBI:60530"/>
        <dbReference type="ChEBI" id="CHEBI:61715"/>
        <dbReference type="EC" id="1.17.99.9"/>
    </reaction>
</comment>